<dbReference type="SUPFAM" id="SSF53098">
    <property type="entry name" value="Ribonuclease H-like"/>
    <property type="match status" value="1"/>
</dbReference>
<dbReference type="InterPro" id="IPR008906">
    <property type="entry name" value="HATC_C_dom"/>
</dbReference>
<protein>
    <recommendedName>
        <fullName evidence="2">HAT C-terminal dimerisation domain-containing protein</fullName>
    </recommendedName>
</protein>
<feature type="compositionally biased region" description="Basic and acidic residues" evidence="1">
    <location>
        <begin position="37"/>
        <end position="47"/>
    </location>
</feature>
<evidence type="ECO:0000313" key="4">
    <source>
        <dbReference type="Proteomes" id="UP000326396"/>
    </source>
</evidence>
<dbReference type="Proteomes" id="UP000326396">
    <property type="component" value="Linkage Group LG2"/>
</dbReference>
<name>A0A5N6NBE9_9ASTR</name>
<sequence>MRRSQSGAMYKFMNKSPVEEHVEEHVKVVLEDIEEEQHVEGEEHVQVETEETEEQQHVEENVNRNPIDIFDPIRWEGLTSDDIKLLVEKGPKRDTSMLYGPYDVSGPSGRRFSTALFTRTNDYYIEELKSFGLEIDDMRGQGYDNGANMKGKHQGVQKRFLDLNPRAFYTPCGCHSLNLTLCDMANACVKGKSFFGVIQRIYTIFGNSINRWQILKSNVKGWSLKALSQTRWESRVESVKAIKLQMCDVREALLEVGEKDNDDAIASEANSLAEKELSDFEFVVSIVMWYEVLNQVNIVSKKLQSKDMHLDIAIKEINRLIQYFKDYRETGYSKSIDEAKEIANEMAIDPIFRQKRVIQRKKQFGESSACQEPSFTPEENFRVNYFLYIVDQALSSLETRFEQFKEFEKLFGFLFPRNLSGIEDKDLKLACHLLENALNFEKKSDIDADQLYTELKLFGTSQTEEFSHPIDILKCLKELGYFPNATIAYRILLTIPVTVASAERSFSKLKLLKSYLRTTMSQERLSGLAMIAIENDILERIDCEELLNQFAMKNARRASRIIG</sequence>
<feature type="domain" description="HAT C-terminal dimerisation" evidence="2">
    <location>
        <begin position="449"/>
        <end position="536"/>
    </location>
</feature>
<comment type="caution">
    <text evidence="3">The sequence shown here is derived from an EMBL/GenBank/DDBJ whole genome shotgun (WGS) entry which is preliminary data.</text>
</comment>
<gene>
    <name evidence="3" type="ORF">E3N88_22208</name>
</gene>
<reference evidence="3 4" key="1">
    <citation type="submission" date="2019-05" db="EMBL/GenBank/DDBJ databases">
        <title>Mikania micrantha, genome provides insights into the molecular mechanism of rapid growth.</title>
        <authorList>
            <person name="Liu B."/>
        </authorList>
    </citation>
    <scope>NUCLEOTIDE SEQUENCE [LARGE SCALE GENOMIC DNA]</scope>
    <source>
        <strain evidence="3">NLD-2019</strain>
        <tissue evidence="3">Leaf</tissue>
    </source>
</reference>
<dbReference type="AlphaFoldDB" id="A0A5N6NBE9"/>
<dbReference type="GO" id="GO:0046983">
    <property type="term" value="F:protein dimerization activity"/>
    <property type="evidence" value="ECO:0007669"/>
    <property type="project" value="InterPro"/>
</dbReference>
<dbReference type="OrthoDB" id="1692427at2759"/>
<evidence type="ECO:0000256" key="1">
    <source>
        <dbReference type="SAM" id="MobiDB-lite"/>
    </source>
</evidence>
<dbReference type="EMBL" id="SZYD01000012">
    <property type="protein sequence ID" value="KAD4584607.1"/>
    <property type="molecule type" value="Genomic_DNA"/>
</dbReference>
<accession>A0A5N6NBE9</accession>
<dbReference type="InterPro" id="IPR012337">
    <property type="entry name" value="RNaseH-like_sf"/>
</dbReference>
<evidence type="ECO:0000259" key="2">
    <source>
        <dbReference type="Pfam" id="PF05699"/>
    </source>
</evidence>
<dbReference type="PANTHER" id="PTHR45749:SF35">
    <property type="entry name" value="AC-LIKE TRANSPOSASE-RELATED"/>
    <property type="match status" value="1"/>
</dbReference>
<proteinExistence type="predicted"/>
<dbReference type="Pfam" id="PF05699">
    <property type="entry name" value="Dimer_Tnp_hAT"/>
    <property type="match status" value="1"/>
</dbReference>
<feature type="region of interest" description="Disordered" evidence="1">
    <location>
        <begin position="37"/>
        <end position="59"/>
    </location>
</feature>
<evidence type="ECO:0000313" key="3">
    <source>
        <dbReference type="EMBL" id="KAD4584607.1"/>
    </source>
</evidence>
<keyword evidence="4" id="KW-1185">Reference proteome</keyword>
<dbReference type="PANTHER" id="PTHR45749">
    <property type="match status" value="1"/>
</dbReference>
<organism evidence="3 4">
    <name type="scientific">Mikania micrantha</name>
    <name type="common">bitter vine</name>
    <dbReference type="NCBI Taxonomy" id="192012"/>
    <lineage>
        <taxon>Eukaryota</taxon>
        <taxon>Viridiplantae</taxon>
        <taxon>Streptophyta</taxon>
        <taxon>Embryophyta</taxon>
        <taxon>Tracheophyta</taxon>
        <taxon>Spermatophyta</taxon>
        <taxon>Magnoliopsida</taxon>
        <taxon>eudicotyledons</taxon>
        <taxon>Gunneridae</taxon>
        <taxon>Pentapetalae</taxon>
        <taxon>asterids</taxon>
        <taxon>campanulids</taxon>
        <taxon>Asterales</taxon>
        <taxon>Asteraceae</taxon>
        <taxon>Asteroideae</taxon>
        <taxon>Heliantheae alliance</taxon>
        <taxon>Eupatorieae</taxon>
        <taxon>Mikania</taxon>
    </lineage>
</organism>